<feature type="region of interest" description="Disordered" evidence="1">
    <location>
        <begin position="1"/>
        <end position="52"/>
    </location>
</feature>
<evidence type="ECO:0000313" key="2">
    <source>
        <dbReference type="EMBL" id="KAG0011665.1"/>
    </source>
</evidence>
<keyword evidence="3" id="KW-1185">Reference proteome</keyword>
<feature type="non-terminal residue" evidence="2">
    <location>
        <position position="76"/>
    </location>
</feature>
<comment type="caution">
    <text evidence="2">The sequence shown here is derived from an EMBL/GenBank/DDBJ whole genome shotgun (WGS) entry which is preliminary data.</text>
</comment>
<dbReference type="Proteomes" id="UP000703661">
    <property type="component" value="Unassembled WGS sequence"/>
</dbReference>
<sequence length="76" mass="8389">MEKRQVTSDGTYSKAEHGHSADQSEVNGDYAHASGSRSAKRSSSRATTETKISLKDMEKLKEKVDQCLANNIEMDL</sequence>
<dbReference type="AlphaFoldDB" id="A0A9P6SYJ4"/>
<protein>
    <submittedName>
        <fullName evidence="2">Uncharacterized protein</fullName>
    </submittedName>
</protein>
<name>A0A9P6SYJ4_9FUNG</name>
<evidence type="ECO:0000313" key="3">
    <source>
        <dbReference type="Proteomes" id="UP000703661"/>
    </source>
</evidence>
<proteinExistence type="predicted"/>
<evidence type="ECO:0000256" key="1">
    <source>
        <dbReference type="SAM" id="MobiDB-lite"/>
    </source>
</evidence>
<accession>A0A9P6SYJ4</accession>
<organism evidence="2 3">
    <name type="scientific">Entomortierella chlamydospora</name>
    <dbReference type="NCBI Taxonomy" id="101097"/>
    <lineage>
        <taxon>Eukaryota</taxon>
        <taxon>Fungi</taxon>
        <taxon>Fungi incertae sedis</taxon>
        <taxon>Mucoromycota</taxon>
        <taxon>Mortierellomycotina</taxon>
        <taxon>Mortierellomycetes</taxon>
        <taxon>Mortierellales</taxon>
        <taxon>Mortierellaceae</taxon>
        <taxon>Entomortierella</taxon>
    </lineage>
</organism>
<dbReference type="EMBL" id="JAAAID010001107">
    <property type="protein sequence ID" value="KAG0011665.1"/>
    <property type="molecule type" value="Genomic_DNA"/>
</dbReference>
<reference evidence="2" key="1">
    <citation type="journal article" date="2020" name="Fungal Divers.">
        <title>Resolving the Mortierellaceae phylogeny through synthesis of multi-gene phylogenetics and phylogenomics.</title>
        <authorList>
            <person name="Vandepol N."/>
            <person name="Liber J."/>
            <person name="Desiro A."/>
            <person name="Na H."/>
            <person name="Kennedy M."/>
            <person name="Barry K."/>
            <person name="Grigoriev I.V."/>
            <person name="Miller A.N."/>
            <person name="O'Donnell K."/>
            <person name="Stajich J.E."/>
            <person name="Bonito G."/>
        </authorList>
    </citation>
    <scope>NUCLEOTIDE SEQUENCE</scope>
    <source>
        <strain evidence="2">NRRL 2769</strain>
    </source>
</reference>
<gene>
    <name evidence="2" type="ORF">BGZ80_000515</name>
</gene>